<dbReference type="OrthoDB" id="287884at2759"/>
<name>A0A8S1M2L0_9CILI</name>
<sequence length="233" mass="27752">MNSVQHDTIKANLDYDEQTIKELKSHFNAIIDVERKRYNVYNELCKTLEQMQKEREKIFKLKEIYMELGKAFFNVIQKLKKDDDPSDFGFLKLLEKRIIPSLNGHLEQIKQVRQNLQQYILKNTLELEWNEKRAIAKSKNDEKLSKIERTHDEAKRDKYYASQTLSQNYQTYVNDKNQEMKSMFKHFLNGLLDISATGLTEYANVAQKIHYTSEKKETEEFIAKMLGNQKQKR</sequence>
<gene>
    <name evidence="1" type="ORF">PSON_ATCC_30995.1.T0330036</name>
</gene>
<protein>
    <submittedName>
        <fullName evidence="1">Uncharacterized protein</fullName>
    </submittedName>
</protein>
<dbReference type="AlphaFoldDB" id="A0A8S1M2L0"/>
<accession>A0A8S1M2L0</accession>
<keyword evidence="2" id="KW-1185">Reference proteome</keyword>
<comment type="caution">
    <text evidence="1">The sequence shown here is derived from an EMBL/GenBank/DDBJ whole genome shotgun (WGS) entry which is preliminary data.</text>
</comment>
<reference evidence="1" key="1">
    <citation type="submission" date="2021-01" db="EMBL/GenBank/DDBJ databases">
        <authorList>
            <consortium name="Genoscope - CEA"/>
            <person name="William W."/>
        </authorList>
    </citation>
    <scope>NUCLEOTIDE SEQUENCE</scope>
</reference>
<dbReference type="EMBL" id="CAJJDN010000033">
    <property type="protein sequence ID" value="CAD8075058.1"/>
    <property type="molecule type" value="Genomic_DNA"/>
</dbReference>
<evidence type="ECO:0000313" key="2">
    <source>
        <dbReference type="Proteomes" id="UP000692954"/>
    </source>
</evidence>
<evidence type="ECO:0000313" key="1">
    <source>
        <dbReference type="EMBL" id="CAD8075058.1"/>
    </source>
</evidence>
<dbReference type="Proteomes" id="UP000692954">
    <property type="component" value="Unassembled WGS sequence"/>
</dbReference>
<proteinExistence type="predicted"/>
<organism evidence="1 2">
    <name type="scientific">Paramecium sonneborni</name>
    <dbReference type="NCBI Taxonomy" id="65129"/>
    <lineage>
        <taxon>Eukaryota</taxon>
        <taxon>Sar</taxon>
        <taxon>Alveolata</taxon>
        <taxon>Ciliophora</taxon>
        <taxon>Intramacronucleata</taxon>
        <taxon>Oligohymenophorea</taxon>
        <taxon>Peniculida</taxon>
        <taxon>Parameciidae</taxon>
        <taxon>Paramecium</taxon>
    </lineage>
</organism>